<dbReference type="Pfam" id="PF00916">
    <property type="entry name" value="Sulfate_transp"/>
    <property type="match status" value="1"/>
</dbReference>
<evidence type="ECO:0000256" key="1">
    <source>
        <dbReference type="ARBA" id="ARBA00004141"/>
    </source>
</evidence>
<dbReference type="PROSITE" id="PS50801">
    <property type="entry name" value="STAS"/>
    <property type="match status" value="1"/>
</dbReference>
<feature type="transmembrane region" description="Helical" evidence="6">
    <location>
        <begin position="336"/>
        <end position="354"/>
    </location>
</feature>
<organism evidence="8 9">
    <name type="scientific">Cocleimonas flava</name>
    <dbReference type="NCBI Taxonomy" id="634765"/>
    <lineage>
        <taxon>Bacteria</taxon>
        <taxon>Pseudomonadati</taxon>
        <taxon>Pseudomonadota</taxon>
        <taxon>Gammaproteobacteria</taxon>
        <taxon>Thiotrichales</taxon>
        <taxon>Thiotrichaceae</taxon>
        <taxon>Cocleimonas</taxon>
    </lineage>
</organism>
<feature type="transmembrane region" description="Helical" evidence="6">
    <location>
        <begin position="143"/>
        <end position="161"/>
    </location>
</feature>
<dbReference type="NCBIfam" id="TIGR00815">
    <property type="entry name" value="sulP"/>
    <property type="match status" value="1"/>
</dbReference>
<feature type="domain" description="STAS" evidence="7">
    <location>
        <begin position="450"/>
        <end position="564"/>
    </location>
</feature>
<dbReference type="PANTHER" id="PTHR11814">
    <property type="entry name" value="SULFATE TRANSPORTER"/>
    <property type="match status" value="1"/>
</dbReference>
<evidence type="ECO:0000313" key="9">
    <source>
        <dbReference type="Proteomes" id="UP000294887"/>
    </source>
</evidence>
<dbReference type="CDD" id="cd07042">
    <property type="entry name" value="STAS_SulP_like_sulfate_transporter"/>
    <property type="match status" value="1"/>
</dbReference>
<evidence type="ECO:0000313" key="8">
    <source>
        <dbReference type="EMBL" id="TCJ87691.1"/>
    </source>
</evidence>
<name>A0A4R1FA53_9GAMM</name>
<feature type="transmembrane region" description="Helical" evidence="6">
    <location>
        <begin position="361"/>
        <end position="380"/>
    </location>
</feature>
<dbReference type="Gene3D" id="3.30.750.24">
    <property type="entry name" value="STAS domain"/>
    <property type="match status" value="1"/>
</dbReference>
<accession>A0A4R1FA53</accession>
<feature type="transmembrane region" description="Helical" evidence="6">
    <location>
        <begin position="215"/>
        <end position="232"/>
    </location>
</feature>
<dbReference type="Pfam" id="PF01740">
    <property type="entry name" value="STAS"/>
    <property type="match status" value="1"/>
</dbReference>
<feature type="transmembrane region" description="Helical" evidence="6">
    <location>
        <begin position="63"/>
        <end position="80"/>
    </location>
</feature>
<dbReference type="InterPro" id="IPR001902">
    <property type="entry name" value="SLC26A/SulP_fam"/>
</dbReference>
<dbReference type="OrthoDB" id="9769739at2"/>
<dbReference type="SUPFAM" id="SSF52091">
    <property type="entry name" value="SpoIIaa-like"/>
    <property type="match status" value="1"/>
</dbReference>
<dbReference type="RefSeq" id="WP_131905947.1">
    <property type="nucleotide sequence ID" value="NZ_BAAAFU010000004.1"/>
</dbReference>
<comment type="caution">
    <text evidence="8">The sequence shown here is derived from an EMBL/GenBank/DDBJ whole genome shotgun (WGS) entry which is preliminary data.</text>
</comment>
<evidence type="ECO:0000256" key="4">
    <source>
        <dbReference type="ARBA" id="ARBA00023136"/>
    </source>
</evidence>
<gene>
    <name evidence="8" type="ORF">EV695_2204</name>
</gene>
<dbReference type="AlphaFoldDB" id="A0A4R1FA53"/>
<evidence type="ECO:0000256" key="2">
    <source>
        <dbReference type="ARBA" id="ARBA00022692"/>
    </source>
</evidence>
<feature type="transmembrane region" description="Helical" evidence="6">
    <location>
        <begin position="305"/>
        <end position="324"/>
    </location>
</feature>
<feature type="transmembrane region" description="Helical" evidence="6">
    <location>
        <begin position="111"/>
        <end position="131"/>
    </location>
</feature>
<keyword evidence="2 6" id="KW-0812">Transmembrane</keyword>
<feature type="transmembrane region" description="Helical" evidence="6">
    <location>
        <begin position="87"/>
        <end position="105"/>
    </location>
</feature>
<proteinExistence type="predicted"/>
<comment type="subcellular location">
    <subcellularLocation>
        <location evidence="1">Membrane</location>
        <topology evidence="1">Multi-pass membrane protein</topology>
    </subcellularLocation>
</comment>
<evidence type="ECO:0000256" key="3">
    <source>
        <dbReference type="ARBA" id="ARBA00022989"/>
    </source>
</evidence>
<evidence type="ECO:0000256" key="5">
    <source>
        <dbReference type="SAM" id="MobiDB-lite"/>
    </source>
</evidence>
<feature type="transmembrane region" description="Helical" evidence="6">
    <location>
        <begin position="36"/>
        <end position="57"/>
    </location>
</feature>
<keyword evidence="9" id="KW-1185">Reference proteome</keyword>
<keyword evidence="3 6" id="KW-1133">Transmembrane helix</keyword>
<dbReference type="Proteomes" id="UP000294887">
    <property type="component" value="Unassembled WGS sequence"/>
</dbReference>
<evidence type="ECO:0000259" key="7">
    <source>
        <dbReference type="PROSITE" id="PS50801"/>
    </source>
</evidence>
<evidence type="ECO:0000256" key="6">
    <source>
        <dbReference type="SAM" id="Phobius"/>
    </source>
</evidence>
<protein>
    <submittedName>
        <fullName evidence="8">SulP family sulfate permease</fullName>
    </submittedName>
</protein>
<dbReference type="InterPro" id="IPR011547">
    <property type="entry name" value="SLC26A/SulP_dom"/>
</dbReference>
<reference evidence="8 9" key="1">
    <citation type="submission" date="2019-03" db="EMBL/GenBank/DDBJ databases">
        <title>Genomic Encyclopedia of Type Strains, Phase IV (KMG-IV): sequencing the most valuable type-strain genomes for metagenomic binning, comparative biology and taxonomic classification.</title>
        <authorList>
            <person name="Goeker M."/>
        </authorList>
    </citation>
    <scope>NUCLEOTIDE SEQUENCE [LARGE SCALE GENOMIC DNA]</scope>
    <source>
        <strain evidence="8 9">DSM 24830</strain>
    </source>
</reference>
<dbReference type="GO" id="GO:0016020">
    <property type="term" value="C:membrane"/>
    <property type="evidence" value="ECO:0007669"/>
    <property type="project" value="UniProtKB-SubCell"/>
</dbReference>
<feature type="transmembrane region" description="Helical" evidence="6">
    <location>
        <begin position="190"/>
        <end position="208"/>
    </location>
</feature>
<keyword evidence="4 6" id="KW-0472">Membrane</keyword>
<feature type="transmembrane region" description="Helical" evidence="6">
    <location>
        <begin position="265"/>
        <end position="284"/>
    </location>
</feature>
<dbReference type="InterPro" id="IPR002645">
    <property type="entry name" value="STAS_dom"/>
</dbReference>
<dbReference type="GO" id="GO:0055085">
    <property type="term" value="P:transmembrane transport"/>
    <property type="evidence" value="ECO:0007669"/>
    <property type="project" value="InterPro"/>
</dbReference>
<dbReference type="InterPro" id="IPR036513">
    <property type="entry name" value="STAS_dom_sf"/>
</dbReference>
<feature type="region of interest" description="Disordered" evidence="5">
    <location>
        <begin position="590"/>
        <end position="613"/>
    </location>
</feature>
<dbReference type="EMBL" id="SMFQ01000003">
    <property type="protein sequence ID" value="TCJ87691.1"/>
    <property type="molecule type" value="Genomic_DNA"/>
</dbReference>
<feature type="transmembrane region" description="Helical" evidence="6">
    <location>
        <begin position="400"/>
        <end position="428"/>
    </location>
</feature>
<sequence>MNDYLIQLVNDGKKRFVPFLDWIFELKKPEILRADIIAGITVALVLIPQSMAYAQLAGLPPQMGLYAAFLVPIVAALFGSSRQLQNGPVAIISLMTAAALIPLGLEPEQYIAYAAMIAILAGIMQVVLGLLRLGVMVDFLSHPVVIGFTNAAAIVISSLQLGKLLGIDVESGSHLYETLWNLLKAIPNETHMPTLMMGAFSLLLLLGFKKFTPRLPGILFTVVISILVSWAIGFEGMGGKIVAEVNSGLPAFKAPSINPDHLSNLLLPAFMIALLSFVEAFSIAKAVASKTRQHLSADQEMVGKGLANLVAGVTQGYAVSGSFSRTAVAFDAGAKTGFAAIVSGIIVGITLLFLTPLLYHLPVATLAAVIIIAVIGLIQLQPFKHAWTVNPHDGFVTLAVFASTLYFAPHLEWGIFIGIGLSLLFYLYRTMTPHFAEVSLTEEGVYRDARLNALKTSKTVAFYRYDGDLYFANAGYLERKMLNAVADKPELKVLVLDLEAVDQIDATGEEMLSHMSERLAEAGIEFYISRIKFKVEDALKRSGLYKKIGAAHFFDKRARAIKAIKEKYGDTVDVSNLIYHKPVEIVVYEGDDSSSDDNNEHKKNNQKNENSND</sequence>